<reference evidence="1 2" key="1">
    <citation type="submission" date="2018-01" db="EMBL/GenBank/DDBJ databases">
        <authorList>
            <person name="Gaut B.S."/>
            <person name="Morton B.R."/>
            <person name="Clegg M.T."/>
            <person name="Duvall M.R."/>
        </authorList>
    </citation>
    <scope>NUCLEOTIDE SEQUENCE [LARGE SCALE GENOMIC DNA]</scope>
    <source>
        <strain evidence="1">GP69</strain>
    </source>
</reference>
<sequence length="223" mass="25421">MDSFRTNAGFVITTSIPVGNAEFVLGVNMKNPNSFVTWECKGQTDYFWGHYTDSLLKATKDLCQRAMDEILYLEQREEKAAQRNPDSGYHLEAFVKYGDSSAVIQFPTPELADVLGSIGITQPPEKVYLKAYSDIEVQLQNGGNKVSDALVRLFRDDNSLRMVNEVAKAVFHSDCRVYEWVEKNLRDDRYKSVEDVLRDAVDYGKYLKDVSHKQKKAGGREER</sequence>
<dbReference type="Proteomes" id="UP000236311">
    <property type="component" value="Unassembled WGS sequence"/>
</dbReference>
<evidence type="ECO:0000313" key="2">
    <source>
        <dbReference type="Proteomes" id="UP000236311"/>
    </source>
</evidence>
<dbReference type="AlphaFoldDB" id="A0A2K4ZLG6"/>
<evidence type="ECO:0000313" key="1">
    <source>
        <dbReference type="EMBL" id="SOY31285.1"/>
    </source>
</evidence>
<keyword evidence="2" id="KW-1185">Reference proteome</keyword>
<accession>A0A2K4ZLG6</accession>
<proteinExistence type="predicted"/>
<name>A0A2K4ZLG6_9FIRM</name>
<organism evidence="1 2">
    <name type="scientific">Acetatifactor muris</name>
    <dbReference type="NCBI Taxonomy" id="879566"/>
    <lineage>
        <taxon>Bacteria</taxon>
        <taxon>Bacillati</taxon>
        <taxon>Bacillota</taxon>
        <taxon>Clostridia</taxon>
        <taxon>Lachnospirales</taxon>
        <taxon>Lachnospiraceae</taxon>
        <taxon>Acetatifactor</taxon>
    </lineage>
</organism>
<dbReference type="RefSeq" id="WP_207656183.1">
    <property type="nucleotide sequence ID" value="NZ_JANJZD010000021.1"/>
</dbReference>
<protein>
    <submittedName>
        <fullName evidence="1">Uncharacterized protein</fullName>
    </submittedName>
</protein>
<gene>
    <name evidence="1" type="ORF">AMURIS_04021</name>
</gene>
<dbReference type="EMBL" id="OFSM01000023">
    <property type="protein sequence ID" value="SOY31285.1"/>
    <property type="molecule type" value="Genomic_DNA"/>
</dbReference>